<reference evidence="6" key="1">
    <citation type="journal article" date="2020" name="bioRxiv">
        <title>Chromosome-level reference genome of the European wasp spider Argiope bruennichi: a resource for studies on range expansion and evolutionary adaptation.</title>
        <authorList>
            <person name="Sheffer M.M."/>
            <person name="Hoppe A."/>
            <person name="Krehenwinkel H."/>
            <person name="Uhl G."/>
            <person name="Kuss A.W."/>
            <person name="Jensen L."/>
            <person name="Jensen C."/>
            <person name="Gillespie R.G."/>
            <person name="Hoff K.J."/>
            <person name="Prost S."/>
        </authorList>
    </citation>
    <scope>NUCLEOTIDE SEQUENCE</scope>
</reference>
<accession>A0A8T0E8Y0</accession>
<keyword evidence="7" id="KW-1185">Reference proteome</keyword>
<proteinExistence type="predicted"/>
<name>A0A8T0E8Y0_ARGBR</name>
<evidence type="ECO:0000256" key="1">
    <source>
        <dbReference type="ARBA" id="ARBA00004613"/>
    </source>
</evidence>
<dbReference type="GO" id="GO:0005576">
    <property type="term" value="C:extracellular region"/>
    <property type="evidence" value="ECO:0007669"/>
    <property type="project" value="UniProtKB-SubCell"/>
</dbReference>
<dbReference type="OMA" id="KEGLICM"/>
<evidence type="ECO:0000256" key="2">
    <source>
        <dbReference type="ARBA" id="ARBA00022525"/>
    </source>
</evidence>
<evidence type="ECO:0000259" key="5">
    <source>
        <dbReference type="Pfam" id="PF06607"/>
    </source>
</evidence>
<dbReference type="OrthoDB" id="6407728at2759"/>
<comment type="caution">
    <text evidence="6">The sequence shown here is derived from an EMBL/GenBank/DDBJ whole genome shotgun (WGS) entry which is preliminary data.</text>
</comment>
<evidence type="ECO:0000256" key="4">
    <source>
        <dbReference type="SAM" id="SignalP"/>
    </source>
</evidence>
<dbReference type="AlphaFoldDB" id="A0A8T0E8Y0"/>
<dbReference type="Proteomes" id="UP000807504">
    <property type="component" value="Unassembled WGS sequence"/>
</dbReference>
<keyword evidence="3" id="KW-1015">Disulfide bond</keyword>
<feature type="signal peptide" evidence="4">
    <location>
        <begin position="1"/>
        <end position="20"/>
    </location>
</feature>
<evidence type="ECO:0000313" key="7">
    <source>
        <dbReference type="Proteomes" id="UP000807504"/>
    </source>
</evidence>
<keyword evidence="4" id="KW-0732">Signal</keyword>
<gene>
    <name evidence="6" type="ORF">HNY73_020728</name>
</gene>
<organism evidence="6 7">
    <name type="scientific">Argiope bruennichi</name>
    <name type="common">Wasp spider</name>
    <name type="synonym">Aranea bruennichi</name>
    <dbReference type="NCBI Taxonomy" id="94029"/>
    <lineage>
        <taxon>Eukaryota</taxon>
        <taxon>Metazoa</taxon>
        <taxon>Ecdysozoa</taxon>
        <taxon>Arthropoda</taxon>
        <taxon>Chelicerata</taxon>
        <taxon>Arachnida</taxon>
        <taxon>Araneae</taxon>
        <taxon>Araneomorphae</taxon>
        <taxon>Entelegynae</taxon>
        <taxon>Araneoidea</taxon>
        <taxon>Araneidae</taxon>
        <taxon>Argiope</taxon>
    </lineage>
</organism>
<comment type="subcellular location">
    <subcellularLocation>
        <location evidence="1">Secreted</location>
    </subcellularLocation>
</comment>
<sequence>MRTIFALFLLACAVFVAVTGEYCGSIPSCGVGQCCSGGSFHRYCRNYGDEGESCEPPNKYDIYKVACPCKPGLVCSAINRCQKEE</sequence>
<reference evidence="6" key="2">
    <citation type="submission" date="2020-06" db="EMBL/GenBank/DDBJ databases">
        <authorList>
            <person name="Sheffer M."/>
        </authorList>
    </citation>
    <scope>NUCLEOTIDE SEQUENCE</scope>
</reference>
<protein>
    <submittedName>
        <fullName evidence="6">U8-theraphotoxin-Hhn1c 2 like protein</fullName>
    </submittedName>
</protein>
<dbReference type="InterPro" id="IPR023569">
    <property type="entry name" value="Prokineticin_domain"/>
</dbReference>
<evidence type="ECO:0000313" key="6">
    <source>
        <dbReference type="EMBL" id="KAF8767837.1"/>
    </source>
</evidence>
<keyword evidence="2" id="KW-0964">Secreted</keyword>
<dbReference type="Gene3D" id="2.10.80.10">
    <property type="entry name" value="Lipase, subunit A"/>
    <property type="match status" value="1"/>
</dbReference>
<feature type="domain" description="Prokineticin" evidence="5">
    <location>
        <begin position="6"/>
        <end position="79"/>
    </location>
</feature>
<evidence type="ECO:0000256" key="3">
    <source>
        <dbReference type="ARBA" id="ARBA00023157"/>
    </source>
</evidence>
<dbReference type="EMBL" id="JABXBU010002230">
    <property type="protein sequence ID" value="KAF8767837.1"/>
    <property type="molecule type" value="Genomic_DNA"/>
</dbReference>
<feature type="chain" id="PRO_5035946235" evidence="4">
    <location>
        <begin position="21"/>
        <end position="85"/>
    </location>
</feature>
<dbReference type="Pfam" id="PF06607">
    <property type="entry name" value="Prokineticin"/>
    <property type="match status" value="1"/>
</dbReference>